<dbReference type="FunFam" id="3.10.20.90:FF:000469">
    <property type="entry name" value="Polyubiquitin-C"/>
    <property type="match status" value="1"/>
</dbReference>
<feature type="domain" description="Ubiquitin-like" evidence="9">
    <location>
        <begin position="1"/>
        <end position="41"/>
    </location>
</feature>
<keyword evidence="11" id="KW-1185">Reference proteome</keyword>
<protein>
    <recommendedName>
        <fullName evidence="9">Ubiquitin-like domain-containing protein</fullName>
    </recommendedName>
</protein>
<dbReference type="InterPro" id="IPR050158">
    <property type="entry name" value="Ubiquitin_ubiquitin-like"/>
</dbReference>
<sequence>MQIFVKTLTVKTITLEVEFGDIIENLKSKIEDKEDRPSGAQIPIPCGDLNLLSFLLVVNDAKPVSCSLEC</sequence>
<proteinExistence type="inferred from homology"/>
<evidence type="ECO:0000256" key="5">
    <source>
        <dbReference type="ARBA" id="ARBA00022499"/>
    </source>
</evidence>
<comment type="subcellular location">
    <subcellularLocation>
        <location evidence="2">Cytoplasm</location>
    </subcellularLocation>
    <subcellularLocation>
        <location evidence="1">Nucleus</location>
    </subcellularLocation>
</comment>
<gene>
    <name evidence="10" type="ORF">RJ640_002026</name>
</gene>
<name>A0AA88QU83_9ASTE</name>
<dbReference type="AlphaFoldDB" id="A0AA88QU83"/>
<dbReference type="PROSITE" id="PS50053">
    <property type="entry name" value="UBIQUITIN_2"/>
    <property type="match status" value="1"/>
</dbReference>
<keyword evidence="5" id="KW-1017">Isopeptide bond</keyword>
<dbReference type="Pfam" id="PF00240">
    <property type="entry name" value="ubiquitin"/>
    <property type="match status" value="1"/>
</dbReference>
<reference evidence="10" key="1">
    <citation type="submission" date="2022-12" db="EMBL/GenBank/DDBJ databases">
        <title>Draft genome assemblies for two species of Escallonia (Escalloniales).</title>
        <authorList>
            <person name="Chanderbali A."/>
            <person name="Dervinis C."/>
            <person name="Anghel I."/>
            <person name="Soltis D."/>
            <person name="Soltis P."/>
            <person name="Zapata F."/>
        </authorList>
    </citation>
    <scope>NUCLEOTIDE SEQUENCE</scope>
    <source>
        <strain evidence="10">UCBG92.1500</strain>
        <tissue evidence="10">Leaf</tissue>
    </source>
</reference>
<evidence type="ECO:0000256" key="8">
    <source>
        <dbReference type="ARBA" id="ARBA00023242"/>
    </source>
</evidence>
<dbReference type="GO" id="GO:0003729">
    <property type="term" value="F:mRNA binding"/>
    <property type="evidence" value="ECO:0007669"/>
    <property type="project" value="UniProtKB-ARBA"/>
</dbReference>
<evidence type="ECO:0000256" key="3">
    <source>
        <dbReference type="ARBA" id="ARBA00008430"/>
    </source>
</evidence>
<evidence type="ECO:0000313" key="10">
    <source>
        <dbReference type="EMBL" id="KAK2966115.1"/>
    </source>
</evidence>
<evidence type="ECO:0000256" key="7">
    <source>
        <dbReference type="ARBA" id="ARBA00022843"/>
    </source>
</evidence>
<keyword evidence="6" id="KW-0677">Repeat</keyword>
<comment type="caution">
    <text evidence="10">The sequence shown here is derived from an EMBL/GenBank/DDBJ whole genome shotgun (WGS) entry which is preliminary data.</text>
</comment>
<dbReference type="InterPro" id="IPR000626">
    <property type="entry name" value="Ubiquitin-like_dom"/>
</dbReference>
<evidence type="ECO:0000256" key="2">
    <source>
        <dbReference type="ARBA" id="ARBA00004496"/>
    </source>
</evidence>
<comment type="similarity">
    <text evidence="3">Belongs to the ubiquitin family.</text>
</comment>
<keyword evidence="8" id="KW-0539">Nucleus</keyword>
<evidence type="ECO:0000256" key="6">
    <source>
        <dbReference type="ARBA" id="ARBA00022737"/>
    </source>
</evidence>
<dbReference type="PANTHER" id="PTHR10666">
    <property type="entry name" value="UBIQUITIN"/>
    <property type="match status" value="1"/>
</dbReference>
<dbReference type="SUPFAM" id="SSF54236">
    <property type="entry name" value="Ubiquitin-like"/>
    <property type="match status" value="1"/>
</dbReference>
<dbReference type="Proteomes" id="UP001187471">
    <property type="component" value="Unassembled WGS sequence"/>
</dbReference>
<dbReference type="InterPro" id="IPR029071">
    <property type="entry name" value="Ubiquitin-like_domsf"/>
</dbReference>
<evidence type="ECO:0000259" key="9">
    <source>
        <dbReference type="PROSITE" id="PS50053"/>
    </source>
</evidence>
<evidence type="ECO:0000256" key="4">
    <source>
        <dbReference type="ARBA" id="ARBA00022490"/>
    </source>
</evidence>
<organism evidence="10 11">
    <name type="scientific">Escallonia rubra</name>
    <dbReference type="NCBI Taxonomy" id="112253"/>
    <lineage>
        <taxon>Eukaryota</taxon>
        <taxon>Viridiplantae</taxon>
        <taxon>Streptophyta</taxon>
        <taxon>Embryophyta</taxon>
        <taxon>Tracheophyta</taxon>
        <taxon>Spermatophyta</taxon>
        <taxon>Magnoliopsida</taxon>
        <taxon>eudicotyledons</taxon>
        <taxon>Gunneridae</taxon>
        <taxon>Pentapetalae</taxon>
        <taxon>asterids</taxon>
        <taxon>campanulids</taxon>
        <taxon>Escalloniales</taxon>
        <taxon>Escalloniaceae</taxon>
        <taxon>Escallonia</taxon>
    </lineage>
</organism>
<dbReference type="GO" id="GO:0005634">
    <property type="term" value="C:nucleus"/>
    <property type="evidence" value="ECO:0007669"/>
    <property type="project" value="UniProtKB-SubCell"/>
</dbReference>
<evidence type="ECO:0000256" key="1">
    <source>
        <dbReference type="ARBA" id="ARBA00004123"/>
    </source>
</evidence>
<keyword evidence="7" id="KW-0832">Ubl conjugation</keyword>
<dbReference type="Gene3D" id="3.10.20.90">
    <property type="entry name" value="Phosphatidylinositol 3-kinase Catalytic Subunit, Chain A, domain 1"/>
    <property type="match status" value="1"/>
</dbReference>
<evidence type="ECO:0000313" key="11">
    <source>
        <dbReference type="Proteomes" id="UP001187471"/>
    </source>
</evidence>
<dbReference type="GO" id="GO:0005737">
    <property type="term" value="C:cytoplasm"/>
    <property type="evidence" value="ECO:0007669"/>
    <property type="project" value="UniProtKB-SubCell"/>
</dbReference>
<keyword evidence="4" id="KW-0963">Cytoplasm</keyword>
<accession>A0AA88QU83</accession>
<dbReference type="EMBL" id="JAVXUO010003151">
    <property type="protein sequence ID" value="KAK2966115.1"/>
    <property type="molecule type" value="Genomic_DNA"/>
</dbReference>